<name>A0A9Q3JJN0_9BASI</name>
<gene>
    <name evidence="1" type="ORF">O181_104173</name>
</gene>
<dbReference type="EMBL" id="AVOT02075848">
    <property type="protein sequence ID" value="MBW0564458.1"/>
    <property type="molecule type" value="Genomic_DNA"/>
</dbReference>
<reference evidence="1" key="1">
    <citation type="submission" date="2021-03" db="EMBL/GenBank/DDBJ databases">
        <title>Draft genome sequence of rust myrtle Austropuccinia psidii MF-1, a brazilian biotype.</title>
        <authorList>
            <person name="Quecine M.C."/>
            <person name="Pachon D.M.R."/>
            <person name="Bonatelli M.L."/>
            <person name="Correr F.H."/>
            <person name="Franceschini L.M."/>
            <person name="Leite T.F."/>
            <person name="Margarido G.R.A."/>
            <person name="Almeida C.A."/>
            <person name="Ferrarezi J.A."/>
            <person name="Labate C.A."/>
        </authorList>
    </citation>
    <scope>NUCLEOTIDE SEQUENCE</scope>
    <source>
        <strain evidence="1">MF-1</strain>
    </source>
</reference>
<keyword evidence="2" id="KW-1185">Reference proteome</keyword>
<organism evidence="1 2">
    <name type="scientific">Austropuccinia psidii MF-1</name>
    <dbReference type="NCBI Taxonomy" id="1389203"/>
    <lineage>
        <taxon>Eukaryota</taxon>
        <taxon>Fungi</taxon>
        <taxon>Dikarya</taxon>
        <taxon>Basidiomycota</taxon>
        <taxon>Pucciniomycotina</taxon>
        <taxon>Pucciniomycetes</taxon>
        <taxon>Pucciniales</taxon>
        <taxon>Sphaerophragmiaceae</taxon>
        <taxon>Austropuccinia</taxon>
    </lineage>
</organism>
<evidence type="ECO:0000313" key="2">
    <source>
        <dbReference type="Proteomes" id="UP000765509"/>
    </source>
</evidence>
<accession>A0A9Q3JJN0</accession>
<evidence type="ECO:0000313" key="1">
    <source>
        <dbReference type="EMBL" id="MBW0564458.1"/>
    </source>
</evidence>
<dbReference type="AlphaFoldDB" id="A0A9Q3JJN0"/>
<proteinExistence type="predicted"/>
<dbReference type="Proteomes" id="UP000765509">
    <property type="component" value="Unassembled WGS sequence"/>
</dbReference>
<protein>
    <submittedName>
        <fullName evidence="1">Uncharacterized protein</fullName>
    </submittedName>
</protein>
<sequence>MNHSCNLEYGVHGGMERIPLKLRERLSELIWWLTEAMAGIMVHGQNWVLHSMTILVSKGFLAKIGSGGSNCGLGPRWLPPLASLADGPWTVNYGPQAVEAVGGLNGPNRPFRPKPP</sequence>
<comment type="caution">
    <text evidence="1">The sequence shown here is derived from an EMBL/GenBank/DDBJ whole genome shotgun (WGS) entry which is preliminary data.</text>
</comment>